<evidence type="ECO:0000256" key="8">
    <source>
        <dbReference type="ARBA" id="ARBA00023170"/>
    </source>
</evidence>
<protein>
    <submittedName>
        <fullName evidence="11">TonB-dependent receptor</fullName>
    </submittedName>
</protein>
<dbReference type="GO" id="GO:0009279">
    <property type="term" value="C:cell outer membrane"/>
    <property type="evidence" value="ECO:0007669"/>
    <property type="project" value="UniProtKB-SubCell"/>
</dbReference>
<keyword evidence="7" id="KW-0472">Membrane</keyword>
<dbReference type="InterPro" id="IPR036942">
    <property type="entry name" value="Beta-barrel_TonB_sf"/>
</dbReference>
<keyword evidence="8 11" id="KW-0675">Receptor</keyword>
<keyword evidence="6" id="KW-0798">TonB box</keyword>
<keyword evidence="2" id="KW-0813">Transport</keyword>
<evidence type="ECO:0000256" key="5">
    <source>
        <dbReference type="ARBA" id="ARBA00022729"/>
    </source>
</evidence>
<dbReference type="PANTHER" id="PTHR30069">
    <property type="entry name" value="TONB-DEPENDENT OUTER MEMBRANE RECEPTOR"/>
    <property type="match status" value="1"/>
</dbReference>
<evidence type="ECO:0000256" key="9">
    <source>
        <dbReference type="ARBA" id="ARBA00023237"/>
    </source>
</evidence>
<dbReference type="InterPro" id="IPR039426">
    <property type="entry name" value="TonB-dep_rcpt-like"/>
</dbReference>
<dbReference type="AlphaFoldDB" id="A0A538U5P6"/>
<proteinExistence type="predicted"/>
<dbReference type="EMBL" id="VBPA01000142">
    <property type="protein sequence ID" value="TMQ71210.1"/>
    <property type="molecule type" value="Genomic_DNA"/>
</dbReference>
<accession>A0A538U5P6</accession>
<keyword evidence="5" id="KW-0732">Signal</keyword>
<name>A0A538U5P6_UNCEI</name>
<evidence type="ECO:0000256" key="1">
    <source>
        <dbReference type="ARBA" id="ARBA00004571"/>
    </source>
</evidence>
<evidence type="ECO:0000313" key="11">
    <source>
        <dbReference type="EMBL" id="TMQ71210.1"/>
    </source>
</evidence>
<evidence type="ECO:0000256" key="6">
    <source>
        <dbReference type="ARBA" id="ARBA00023077"/>
    </source>
</evidence>
<keyword evidence="9" id="KW-0998">Cell outer membrane</keyword>
<keyword evidence="4" id="KW-0812">Transmembrane</keyword>
<reference evidence="11 12" key="1">
    <citation type="journal article" date="2019" name="Nat. Microbiol.">
        <title>Mediterranean grassland soil C-N compound turnover is dependent on rainfall and depth, and is mediated by genomically divergent microorganisms.</title>
        <authorList>
            <person name="Diamond S."/>
            <person name="Andeer P.F."/>
            <person name="Li Z."/>
            <person name="Crits-Christoph A."/>
            <person name="Burstein D."/>
            <person name="Anantharaman K."/>
            <person name="Lane K.R."/>
            <person name="Thomas B.C."/>
            <person name="Pan C."/>
            <person name="Northen T.R."/>
            <person name="Banfield J.F."/>
        </authorList>
    </citation>
    <scope>NUCLEOTIDE SEQUENCE [LARGE SCALE GENOMIC DNA]</scope>
    <source>
        <strain evidence="11">WS_10</strain>
    </source>
</reference>
<evidence type="ECO:0000256" key="4">
    <source>
        <dbReference type="ARBA" id="ARBA00022692"/>
    </source>
</evidence>
<evidence type="ECO:0000256" key="3">
    <source>
        <dbReference type="ARBA" id="ARBA00022452"/>
    </source>
</evidence>
<dbReference type="PANTHER" id="PTHR30069:SF29">
    <property type="entry name" value="HEMOGLOBIN AND HEMOGLOBIN-HAPTOGLOBIN-BINDING PROTEIN 1-RELATED"/>
    <property type="match status" value="1"/>
</dbReference>
<dbReference type="InterPro" id="IPR000531">
    <property type="entry name" value="Beta-barrel_TonB"/>
</dbReference>
<organism evidence="11 12">
    <name type="scientific">Eiseniibacteriota bacterium</name>
    <dbReference type="NCBI Taxonomy" id="2212470"/>
    <lineage>
        <taxon>Bacteria</taxon>
        <taxon>Candidatus Eiseniibacteriota</taxon>
    </lineage>
</organism>
<comment type="subcellular location">
    <subcellularLocation>
        <location evidence="1">Cell outer membrane</location>
        <topology evidence="1">Multi-pass membrane protein</topology>
    </subcellularLocation>
</comment>
<dbReference type="Gene3D" id="2.40.170.20">
    <property type="entry name" value="TonB-dependent receptor, beta-barrel domain"/>
    <property type="match status" value="1"/>
</dbReference>
<dbReference type="SUPFAM" id="SSF56935">
    <property type="entry name" value="Porins"/>
    <property type="match status" value="1"/>
</dbReference>
<dbReference type="Pfam" id="PF00593">
    <property type="entry name" value="TonB_dep_Rec_b-barrel"/>
    <property type="match status" value="1"/>
</dbReference>
<evidence type="ECO:0000313" key="12">
    <source>
        <dbReference type="Proteomes" id="UP000319836"/>
    </source>
</evidence>
<dbReference type="GO" id="GO:0044718">
    <property type="term" value="P:siderophore transmembrane transport"/>
    <property type="evidence" value="ECO:0007669"/>
    <property type="project" value="TreeGrafter"/>
</dbReference>
<sequence length="448" mass="50198">MSGVVNVITKEGGEHYSGSVEGVSDNLGGTGDKLLNSRVYDYNLYDGAFGGPLAPGKEWGSFYLSGERRWQRDRSPRVNYRSPLPSNQLGGWTGQGKVTVNFSKAMNLKLGLLNSNDDWSEYRNSYRFDLPHTPRYKDENQSYTGLFKQTLSATTFYNLGVTFFKTERRRGDGLFFDDIPAYAANGSPQLRDDVPWFFPGFTGTPGDPLSDSLAASAGATGALWDDYLRRQSQYLAFRGDATSQITKYHQLKGGVQMDRHELRFELGQEGELDPLDGPRKPFTASAYLQDKYERSGLVVNAGVRYDYLDVNTKALKSVDTPLGPDNVLTEDDLTKAKTYSRVSPRLGMGFPVTDRTVLHVNWGQFYQQPNLQDLYVSYRFLDYKVRKGGYYVPFGNPNLKPEFTTAYEVGVAHQLSEVAKVDLSVYYKDVRDLVQVASPPSATPTSRL</sequence>
<feature type="domain" description="TonB-dependent receptor-like beta-barrel" evidence="10">
    <location>
        <begin position="113"/>
        <end position="442"/>
    </location>
</feature>
<dbReference type="GO" id="GO:0015344">
    <property type="term" value="F:siderophore uptake transmembrane transporter activity"/>
    <property type="evidence" value="ECO:0007669"/>
    <property type="project" value="TreeGrafter"/>
</dbReference>
<evidence type="ECO:0000259" key="10">
    <source>
        <dbReference type="Pfam" id="PF00593"/>
    </source>
</evidence>
<keyword evidence="3" id="KW-1134">Transmembrane beta strand</keyword>
<dbReference type="Proteomes" id="UP000319836">
    <property type="component" value="Unassembled WGS sequence"/>
</dbReference>
<evidence type="ECO:0000256" key="7">
    <source>
        <dbReference type="ARBA" id="ARBA00023136"/>
    </source>
</evidence>
<gene>
    <name evidence="11" type="ORF">E6K80_06265</name>
</gene>
<evidence type="ECO:0000256" key="2">
    <source>
        <dbReference type="ARBA" id="ARBA00022448"/>
    </source>
</evidence>
<comment type="caution">
    <text evidence="11">The sequence shown here is derived from an EMBL/GenBank/DDBJ whole genome shotgun (WGS) entry which is preliminary data.</text>
</comment>